<keyword evidence="1" id="KW-0472">Membrane</keyword>
<evidence type="ECO:0008006" key="4">
    <source>
        <dbReference type="Google" id="ProtNLM"/>
    </source>
</evidence>
<reference evidence="2 3" key="1">
    <citation type="journal article" date="2017" name="Int. J. Parasitol.">
        <title>The genome of the protozoan parasite Cystoisospora suis and a reverse vaccinology approach to identify vaccine candidates.</title>
        <authorList>
            <person name="Palmieri N."/>
            <person name="Shrestha A."/>
            <person name="Ruttkowski B."/>
            <person name="Beck T."/>
            <person name="Vogl C."/>
            <person name="Tomley F."/>
            <person name="Blake D.P."/>
            <person name="Joachim A."/>
        </authorList>
    </citation>
    <scope>NUCLEOTIDE SEQUENCE [LARGE SCALE GENOMIC DNA]</scope>
    <source>
        <strain evidence="2 3">Wien I</strain>
    </source>
</reference>
<gene>
    <name evidence="2" type="ORF">CSUI_010906</name>
</gene>
<accession>A0A2C6KFU4</accession>
<keyword evidence="1" id="KW-1133">Transmembrane helix</keyword>
<dbReference type="AlphaFoldDB" id="A0A2C6KFU4"/>
<dbReference type="RefSeq" id="XP_067917018.1">
    <property type="nucleotide sequence ID" value="XM_068071007.1"/>
</dbReference>
<dbReference type="GeneID" id="94434218"/>
<sequence length="137" mass="15256">MPKRNRVGTCVRGHFQIFYRPQVAFVTICGSWAAVLPFLSTLSFFIASLRSGPHLCLCLRPLFCTGSYPSETLTYGADNCQALRSLWLLLFPRSCPVLFFPSGSRCMSVFHASCFLGAQVLLLKYTATSPGLYTNRD</sequence>
<proteinExistence type="predicted"/>
<keyword evidence="1" id="KW-0812">Transmembrane</keyword>
<comment type="caution">
    <text evidence="2">The sequence shown here is derived from an EMBL/GenBank/DDBJ whole genome shotgun (WGS) entry which is preliminary data.</text>
</comment>
<organism evidence="2 3">
    <name type="scientific">Cystoisospora suis</name>
    <dbReference type="NCBI Taxonomy" id="483139"/>
    <lineage>
        <taxon>Eukaryota</taxon>
        <taxon>Sar</taxon>
        <taxon>Alveolata</taxon>
        <taxon>Apicomplexa</taxon>
        <taxon>Conoidasida</taxon>
        <taxon>Coccidia</taxon>
        <taxon>Eucoccidiorida</taxon>
        <taxon>Eimeriorina</taxon>
        <taxon>Sarcocystidae</taxon>
        <taxon>Cystoisospora</taxon>
    </lineage>
</organism>
<name>A0A2C6KFU4_9APIC</name>
<evidence type="ECO:0000313" key="2">
    <source>
        <dbReference type="EMBL" id="PHJ15284.1"/>
    </source>
</evidence>
<evidence type="ECO:0000313" key="3">
    <source>
        <dbReference type="Proteomes" id="UP000221165"/>
    </source>
</evidence>
<dbReference type="VEuPathDB" id="ToxoDB:CSUI_010906"/>
<evidence type="ECO:0000256" key="1">
    <source>
        <dbReference type="SAM" id="Phobius"/>
    </source>
</evidence>
<feature type="transmembrane region" description="Helical" evidence="1">
    <location>
        <begin position="23"/>
        <end position="47"/>
    </location>
</feature>
<dbReference type="EMBL" id="MIGC01008804">
    <property type="protein sequence ID" value="PHJ15284.1"/>
    <property type="molecule type" value="Genomic_DNA"/>
</dbReference>
<dbReference type="Proteomes" id="UP000221165">
    <property type="component" value="Unassembled WGS sequence"/>
</dbReference>
<protein>
    <recommendedName>
        <fullName evidence="4">Transmembrane protein</fullName>
    </recommendedName>
</protein>
<keyword evidence="3" id="KW-1185">Reference proteome</keyword>